<dbReference type="RefSeq" id="WP_194028937.1">
    <property type="nucleotide sequence ID" value="NZ_JADEWZ010000009.1"/>
</dbReference>
<sequence length="456" mass="52240">MTNITMNEFLEFTTPSETLELETEQIDRALQFSQAAKNSQRQWSLYVQSLALSSFEEWVKKRQPDLKLETDNCSLSNLIHANFLDAICKLQVGDFKVCLIPTMSLSDSEISIPRAVLDLPEFAAHFYIVIGIDEELEMAAIRGFLPRDRAIQERDRTQPQLDWNYSIDIARFENDFNDLLLYLQCLDVEAIPLPDPIRANNLTQLKNQLESLLPQIQNQSLWQVLSWEQGVAVLTHPELLDWIYRVQTGTILSPSQHISDFLKIITQQATNASRWIQEFAQEWTWEIINQPASSPLCSATQMKELIQEWTWQIFSPPVPSPIRSVTETKEASDIFSEIQQNHNLKIPPDAGYAYQDLAFENGIRLYGVTWSIPDEESWSLLLVLGAIPHQTLPSQVQWRISDQTGILIEESLQFGNENEYLFAKLIGTYDEKFLLTLISATGEELTLPPLEFSSNS</sequence>
<evidence type="ECO:0000313" key="1">
    <source>
        <dbReference type="EMBL" id="MBE9115844.1"/>
    </source>
</evidence>
<dbReference type="InterPro" id="IPR014951">
    <property type="entry name" value="DUF1822"/>
</dbReference>
<proteinExistence type="predicted"/>
<accession>A0A8J7DVK8</accession>
<dbReference type="EMBL" id="JADEWZ010000009">
    <property type="protein sequence ID" value="MBE9115844.1"/>
    <property type="molecule type" value="Genomic_DNA"/>
</dbReference>
<reference evidence="1" key="1">
    <citation type="submission" date="2020-10" db="EMBL/GenBank/DDBJ databases">
        <authorList>
            <person name="Castelo-Branco R."/>
            <person name="Eusebio N."/>
            <person name="Adriana R."/>
            <person name="Vieira A."/>
            <person name="Brugerolle De Fraissinette N."/>
            <person name="Rezende De Castro R."/>
            <person name="Schneider M.P."/>
            <person name="Vasconcelos V."/>
            <person name="Leao P.N."/>
        </authorList>
    </citation>
    <scope>NUCLEOTIDE SEQUENCE</scope>
    <source>
        <strain evidence="1">LEGE 07157</strain>
    </source>
</reference>
<dbReference type="Proteomes" id="UP000654482">
    <property type="component" value="Unassembled WGS sequence"/>
</dbReference>
<evidence type="ECO:0000313" key="2">
    <source>
        <dbReference type="Proteomes" id="UP000654482"/>
    </source>
</evidence>
<keyword evidence="2" id="KW-1185">Reference proteome</keyword>
<name>A0A8J7DVK8_9CYAN</name>
<comment type="caution">
    <text evidence="1">The sequence shown here is derived from an EMBL/GenBank/DDBJ whole genome shotgun (WGS) entry which is preliminary data.</text>
</comment>
<protein>
    <submittedName>
        <fullName evidence="1">DUF1822 family protein</fullName>
    </submittedName>
</protein>
<dbReference type="Pfam" id="PF08852">
    <property type="entry name" value="DUF1822"/>
    <property type="match status" value="1"/>
</dbReference>
<organism evidence="1 2">
    <name type="scientific">Lusitaniella coriacea LEGE 07157</name>
    <dbReference type="NCBI Taxonomy" id="945747"/>
    <lineage>
        <taxon>Bacteria</taxon>
        <taxon>Bacillati</taxon>
        <taxon>Cyanobacteriota</taxon>
        <taxon>Cyanophyceae</taxon>
        <taxon>Spirulinales</taxon>
        <taxon>Lusitaniellaceae</taxon>
        <taxon>Lusitaniella</taxon>
    </lineage>
</organism>
<dbReference type="AlphaFoldDB" id="A0A8J7DVK8"/>
<gene>
    <name evidence="1" type="ORF">IQ249_08060</name>
</gene>